<dbReference type="EMBL" id="JAGDFM010000464">
    <property type="protein sequence ID" value="KAG7377977.1"/>
    <property type="molecule type" value="Genomic_DNA"/>
</dbReference>
<dbReference type="Proteomes" id="UP000694044">
    <property type="component" value="Unassembled WGS sequence"/>
</dbReference>
<protein>
    <submittedName>
        <fullName evidence="1">Putative RNA-binding protein 19</fullName>
    </submittedName>
</protein>
<sequence length="204" mass="22420">MLRLDESLVTSDQNKDILVKLEEAGIDLHIAAIAPNLGVATVKALPTDSRCWPHQPSQPVHLNRFVRDKENGAVAHVTVLPAGISALDNKMAEAQEEAALEPSCTHSWLVAAGSISYVFKHPYGLTNDIMFTFDVELPTNIVPANQDGEVESCDLISVQDALSRRSESECILLLDFFVRHGALPADNFVDYEKLQRASRSTENL</sequence>
<accession>A0A8T1V9K7</accession>
<dbReference type="AlphaFoldDB" id="A0A8T1V9K7"/>
<name>A0A8T1V9K7_9STRA</name>
<evidence type="ECO:0000313" key="2">
    <source>
        <dbReference type="Proteomes" id="UP000694044"/>
    </source>
</evidence>
<reference evidence="1" key="1">
    <citation type="submission" date="2021-02" db="EMBL/GenBank/DDBJ databases">
        <authorList>
            <person name="Palmer J.M."/>
        </authorList>
    </citation>
    <scope>NUCLEOTIDE SEQUENCE</scope>
    <source>
        <strain evidence="1">SCRP734</strain>
    </source>
</reference>
<comment type="caution">
    <text evidence="1">The sequence shown here is derived from an EMBL/GenBank/DDBJ whole genome shotgun (WGS) entry which is preliminary data.</text>
</comment>
<evidence type="ECO:0000313" key="1">
    <source>
        <dbReference type="EMBL" id="KAG7377977.1"/>
    </source>
</evidence>
<keyword evidence="2" id="KW-1185">Reference proteome</keyword>
<gene>
    <name evidence="1" type="primary">RBM19_3</name>
    <name evidence="1" type="ORF">PHYPSEUDO_010729</name>
</gene>
<dbReference type="OrthoDB" id="10261522at2759"/>
<organism evidence="1 2">
    <name type="scientific">Phytophthora pseudosyringae</name>
    <dbReference type="NCBI Taxonomy" id="221518"/>
    <lineage>
        <taxon>Eukaryota</taxon>
        <taxon>Sar</taxon>
        <taxon>Stramenopiles</taxon>
        <taxon>Oomycota</taxon>
        <taxon>Peronosporomycetes</taxon>
        <taxon>Peronosporales</taxon>
        <taxon>Peronosporaceae</taxon>
        <taxon>Phytophthora</taxon>
    </lineage>
</organism>
<proteinExistence type="predicted"/>